<feature type="transmembrane region" description="Helical" evidence="7">
    <location>
        <begin position="277"/>
        <end position="298"/>
    </location>
</feature>
<dbReference type="EMBL" id="CP129682">
    <property type="protein sequence ID" value="XDS48674.1"/>
    <property type="molecule type" value="Genomic_DNA"/>
</dbReference>
<dbReference type="PANTHER" id="PTHR43744">
    <property type="entry name" value="ABC TRANSPORTER PERMEASE PROTEIN MG189-RELATED-RELATED"/>
    <property type="match status" value="1"/>
</dbReference>
<evidence type="ECO:0000256" key="7">
    <source>
        <dbReference type="RuleBase" id="RU363032"/>
    </source>
</evidence>
<dbReference type="EMBL" id="CP129683">
    <property type="protein sequence ID" value="XDS49903.1"/>
    <property type="molecule type" value="Genomic_DNA"/>
</dbReference>
<evidence type="ECO:0000256" key="5">
    <source>
        <dbReference type="ARBA" id="ARBA00022989"/>
    </source>
</evidence>
<feature type="transmembrane region" description="Helical" evidence="7">
    <location>
        <begin position="142"/>
        <end position="162"/>
    </location>
</feature>
<dbReference type="AlphaFoldDB" id="A0AB39UI23"/>
<gene>
    <name evidence="12" type="ORF">QN062_05650</name>
    <name evidence="11" type="ORF">QN216_10260</name>
    <name evidence="10" type="ORF">QN217_00210</name>
</gene>
<dbReference type="PANTHER" id="PTHR43744:SF12">
    <property type="entry name" value="ABC TRANSPORTER PERMEASE PROTEIN MG189-RELATED"/>
    <property type="match status" value="1"/>
</dbReference>
<evidence type="ECO:0000256" key="2">
    <source>
        <dbReference type="ARBA" id="ARBA00022448"/>
    </source>
</evidence>
<dbReference type="PROSITE" id="PS50928">
    <property type="entry name" value="ABC_TM1"/>
    <property type="match status" value="1"/>
</dbReference>
<keyword evidence="3" id="KW-1003">Cell membrane</keyword>
<evidence type="ECO:0000313" key="10">
    <source>
        <dbReference type="EMBL" id="XDS46623.1"/>
    </source>
</evidence>
<dbReference type="GO" id="GO:0055085">
    <property type="term" value="P:transmembrane transport"/>
    <property type="evidence" value="ECO:0007669"/>
    <property type="project" value="InterPro"/>
</dbReference>
<feature type="domain" description="ABC transmembrane type-1" evidence="9">
    <location>
        <begin position="106"/>
        <end position="298"/>
    </location>
</feature>
<reference evidence="11" key="1">
    <citation type="submission" date="2023-07" db="EMBL/GenBank/DDBJ databases">
        <title>Bifidobacterium aquikefiriaerophilum sp. nov. and Bifidobacterium eccum sp. nov., isolated from water kefir.</title>
        <authorList>
            <person name="Breselge S."/>
            <person name="Bellassi P."/>
            <person name="Barcenilla C."/>
            <person name="Alvarez-Ordonez A."/>
            <person name="Morelli L."/>
            <person name="Cotter P.D."/>
        </authorList>
    </citation>
    <scope>NUCLEOTIDE SEQUENCE</scope>
    <source>
        <strain evidence="12">WK012_4_13</strain>
        <strain evidence="11">WK013_4_14</strain>
        <strain evidence="10">WK048_4_13</strain>
    </source>
</reference>
<dbReference type="EMBL" id="CP129675">
    <property type="protein sequence ID" value="XDS46623.1"/>
    <property type="molecule type" value="Genomic_DNA"/>
</dbReference>
<feature type="transmembrane region" description="Helical" evidence="7">
    <location>
        <begin position="217"/>
        <end position="242"/>
    </location>
</feature>
<feature type="transmembrane region" description="Helical" evidence="7">
    <location>
        <begin position="45"/>
        <end position="66"/>
    </location>
</feature>
<accession>A0AB39UI23</accession>
<keyword evidence="2 7" id="KW-0813">Transport</keyword>
<dbReference type="KEGG" id="bfk:QN062_05650"/>
<dbReference type="Pfam" id="PF00528">
    <property type="entry name" value="BPD_transp_1"/>
    <property type="match status" value="1"/>
</dbReference>
<dbReference type="SUPFAM" id="SSF161098">
    <property type="entry name" value="MetI-like"/>
    <property type="match status" value="1"/>
</dbReference>
<dbReference type="RefSeq" id="WP_369340874.1">
    <property type="nucleotide sequence ID" value="NZ_CP129675.1"/>
</dbReference>
<evidence type="ECO:0000256" key="8">
    <source>
        <dbReference type="SAM" id="MobiDB-lite"/>
    </source>
</evidence>
<protein>
    <submittedName>
        <fullName evidence="11">Carbohydrate ABC transporter permease</fullName>
    </submittedName>
</protein>
<feature type="transmembrane region" description="Helical" evidence="7">
    <location>
        <begin position="174"/>
        <end position="196"/>
    </location>
</feature>
<organism evidence="11">
    <name type="scientific">Bifidobacterium fermentum</name>
    <dbReference type="NCBI Taxonomy" id="3059035"/>
    <lineage>
        <taxon>Bacteria</taxon>
        <taxon>Bacillati</taxon>
        <taxon>Actinomycetota</taxon>
        <taxon>Actinomycetes</taxon>
        <taxon>Bifidobacteriales</taxon>
        <taxon>Bifidobacteriaceae</taxon>
        <taxon>Bifidobacterium</taxon>
    </lineage>
</organism>
<comment type="similarity">
    <text evidence="7">Belongs to the binding-protein-dependent transport system permease family.</text>
</comment>
<name>A0AB39UI23_9BIFI</name>
<comment type="subcellular location">
    <subcellularLocation>
        <location evidence="1 7">Cell membrane</location>
        <topology evidence="1 7">Multi-pass membrane protein</topology>
    </subcellularLocation>
</comment>
<evidence type="ECO:0000259" key="9">
    <source>
        <dbReference type="PROSITE" id="PS50928"/>
    </source>
</evidence>
<keyword evidence="6 7" id="KW-0472">Membrane</keyword>
<evidence type="ECO:0000313" key="11">
    <source>
        <dbReference type="EMBL" id="XDS48674.1"/>
    </source>
</evidence>
<evidence type="ECO:0000256" key="3">
    <source>
        <dbReference type="ARBA" id="ARBA00022475"/>
    </source>
</evidence>
<dbReference type="InterPro" id="IPR000515">
    <property type="entry name" value="MetI-like"/>
</dbReference>
<dbReference type="GO" id="GO:0005886">
    <property type="term" value="C:plasma membrane"/>
    <property type="evidence" value="ECO:0007669"/>
    <property type="project" value="UniProtKB-SubCell"/>
</dbReference>
<proteinExistence type="inferred from homology"/>
<keyword evidence="4 7" id="KW-0812">Transmembrane</keyword>
<keyword evidence="5 7" id="KW-1133">Transmembrane helix</keyword>
<evidence type="ECO:0000256" key="6">
    <source>
        <dbReference type="ARBA" id="ARBA00023136"/>
    </source>
</evidence>
<evidence type="ECO:0000256" key="1">
    <source>
        <dbReference type="ARBA" id="ARBA00004651"/>
    </source>
</evidence>
<evidence type="ECO:0000256" key="4">
    <source>
        <dbReference type="ARBA" id="ARBA00022692"/>
    </source>
</evidence>
<feature type="region of interest" description="Disordered" evidence="8">
    <location>
        <begin position="1"/>
        <end position="35"/>
    </location>
</feature>
<dbReference type="Gene3D" id="1.10.3720.10">
    <property type="entry name" value="MetI-like"/>
    <property type="match status" value="1"/>
</dbReference>
<dbReference type="InterPro" id="IPR035906">
    <property type="entry name" value="MetI-like_sf"/>
</dbReference>
<sequence>MTHGASPVAQIAQPGVGKSGNDGIRKTSKYNKRADGSRAPWYSAWAARIILFLVLLLFLLPIYWMVISAVKSPQELAQYPPTLWPREWHWENFLNATKMMPFLTYFRNTVIITALSTLFNVVANFVIAYGFSCIDWPWRDKIFFVVIATLFIPMPITLIPMFDFWAGLHTINTFIPLVVPALFGSGFNIFLLRQFMSQIPRDLLDAARVDGASEWKLAWSIVFPMTGPALTAIAIFSAVGAWNDFMGPLIYLHDESVQTLAIGLQFFQSTGGTNVNYGLLMAASVLVLLPLVLLFFVFQRYFISGITMGAFK</sequence>
<feature type="transmembrane region" description="Helical" evidence="7">
    <location>
        <begin position="109"/>
        <end position="130"/>
    </location>
</feature>
<evidence type="ECO:0000313" key="12">
    <source>
        <dbReference type="EMBL" id="XDS49903.1"/>
    </source>
</evidence>
<dbReference type="CDD" id="cd06261">
    <property type="entry name" value="TM_PBP2"/>
    <property type="match status" value="1"/>
</dbReference>